<dbReference type="InterPro" id="IPR000209">
    <property type="entry name" value="Peptidase_S8/S53_dom"/>
</dbReference>
<dbReference type="PROSITE" id="PS51892">
    <property type="entry name" value="SUBTILASE"/>
    <property type="match status" value="1"/>
</dbReference>
<keyword evidence="3 5" id="KW-0378">Hydrolase</keyword>
<evidence type="ECO:0000256" key="5">
    <source>
        <dbReference type="PROSITE-ProRule" id="PRU01240"/>
    </source>
</evidence>
<dbReference type="Gene3D" id="3.40.50.200">
    <property type="entry name" value="Peptidase S8/S53 domain"/>
    <property type="match status" value="1"/>
</dbReference>
<dbReference type="PRINTS" id="PR00723">
    <property type="entry name" value="SUBTILISIN"/>
</dbReference>
<feature type="active site" description="Charge relay system" evidence="5">
    <location>
        <position position="215"/>
    </location>
</feature>
<dbReference type="Proteomes" id="UP001595912">
    <property type="component" value="Unassembled WGS sequence"/>
</dbReference>
<comment type="similarity">
    <text evidence="1 5">Belongs to the peptidase S8 family.</text>
</comment>
<comment type="caution">
    <text evidence="9">The sequence shown here is derived from an EMBL/GenBank/DDBJ whole genome shotgun (WGS) entry which is preliminary data.</text>
</comment>
<dbReference type="Pfam" id="PF00082">
    <property type="entry name" value="Peptidase_S8"/>
    <property type="match status" value="1"/>
</dbReference>
<protein>
    <submittedName>
        <fullName evidence="9">S8 family serine peptidase</fullName>
    </submittedName>
</protein>
<keyword evidence="2 5" id="KW-0645">Protease</keyword>
<evidence type="ECO:0000256" key="6">
    <source>
        <dbReference type="SAM" id="MobiDB-lite"/>
    </source>
</evidence>
<evidence type="ECO:0000256" key="3">
    <source>
        <dbReference type="ARBA" id="ARBA00022801"/>
    </source>
</evidence>
<evidence type="ECO:0000256" key="1">
    <source>
        <dbReference type="ARBA" id="ARBA00011073"/>
    </source>
</evidence>
<dbReference type="InterPro" id="IPR015500">
    <property type="entry name" value="Peptidase_S8_subtilisin-rel"/>
</dbReference>
<dbReference type="InterPro" id="IPR050131">
    <property type="entry name" value="Peptidase_S8_subtilisin-like"/>
</dbReference>
<dbReference type="InterPro" id="IPR023828">
    <property type="entry name" value="Peptidase_S8_Ser-AS"/>
</dbReference>
<reference evidence="10" key="1">
    <citation type="journal article" date="2019" name="Int. J. Syst. Evol. Microbiol.">
        <title>The Global Catalogue of Microorganisms (GCM) 10K type strain sequencing project: providing services to taxonomists for standard genome sequencing and annotation.</title>
        <authorList>
            <consortium name="The Broad Institute Genomics Platform"/>
            <consortium name="The Broad Institute Genome Sequencing Center for Infectious Disease"/>
            <person name="Wu L."/>
            <person name="Ma J."/>
        </authorList>
    </citation>
    <scope>NUCLEOTIDE SEQUENCE [LARGE SCALE GENOMIC DNA]</scope>
    <source>
        <strain evidence="10">CGMCC 4.7152</strain>
    </source>
</reference>
<keyword evidence="4 5" id="KW-0720">Serine protease</keyword>
<evidence type="ECO:0000313" key="9">
    <source>
        <dbReference type="EMBL" id="MFC4996357.1"/>
    </source>
</evidence>
<dbReference type="PANTHER" id="PTHR43806:SF11">
    <property type="entry name" value="CEREVISIN-RELATED"/>
    <property type="match status" value="1"/>
</dbReference>
<dbReference type="RefSeq" id="WP_380112557.1">
    <property type="nucleotide sequence ID" value="NZ_JBHSIU010000003.1"/>
</dbReference>
<gene>
    <name evidence="9" type="ORF">ACFPIJ_00770</name>
</gene>
<keyword evidence="10" id="KW-1185">Reference proteome</keyword>
<feature type="active site" description="Charge relay system" evidence="5">
    <location>
        <position position="387"/>
    </location>
</feature>
<name>A0ABV9VMY5_9ACTN</name>
<feature type="region of interest" description="Disordered" evidence="6">
    <location>
        <begin position="129"/>
        <end position="148"/>
    </location>
</feature>
<evidence type="ECO:0000256" key="4">
    <source>
        <dbReference type="ARBA" id="ARBA00022825"/>
    </source>
</evidence>
<evidence type="ECO:0000256" key="7">
    <source>
        <dbReference type="SAM" id="SignalP"/>
    </source>
</evidence>
<dbReference type="EMBL" id="JBHSIU010000003">
    <property type="protein sequence ID" value="MFC4996357.1"/>
    <property type="molecule type" value="Genomic_DNA"/>
</dbReference>
<evidence type="ECO:0000256" key="2">
    <source>
        <dbReference type="ARBA" id="ARBA00022670"/>
    </source>
</evidence>
<feature type="chain" id="PRO_5046320961" evidence="7">
    <location>
        <begin position="26"/>
        <end position="751"/>
    </location>
</feature>
<accession>A0ABV9VMY5</accession>
<proteinExistence type="inferred from homology"/>
<feature type="active site" description="Charge relay system" evidence="5">
    <location>
        <position position="177"/>
    </location>
</feature>
<dbReference type="PANTHER" id="PTHR43806">
    <property type="entry name" value="PEPTIDASE S8"/>
    <property type="match status" value="1"/>
</dbReference>
<organism evidence="9 10">
    <name type="scientific">Dactylosporangium cerinum</name>
    <dbReference type="NCBI Taxonomy" id="1434730"/>
    <lineage>
        <taxon>Bacteria</taxon>
        <taxon>Bacillati</taxon>
        <taxon>Actinomycetota</taxon>
        <taxon>Actinomycetes</taxon>
        <taxon>Micromonosporales</taxon>
        <taxon>Micromonosporaceae</taxon>
        <taxon>Dactylosporangium</taxon>
    </lineage>
</organism>
<evidence type="ECO:0000313" key="10">
    <source>
        <dbReference type="Proteomes" id="UP001595912"/>
    </source>
</evidence>
<dbReference type="SUPFAM" id="SSF52743">
    <property type="entry name" value="Subtilisin-like"/>
    <property type="match status" value="1"/>
</dbReference>
<dbReference type="PROSITE" id="PS00138">
    <property type="entry name" value="SUBTILASE_SER"/>
    <property type="match status" value="1"/>
</dbReference>
<sequence>MKRAILVVTVALAMILVNSSGPASAGRPATRPQQLVQAIVVLTAQVDPSTIKAPNRRQRGAALERALHATADTTQKGVLALLRKRQAQGLVTTIDPLWIVNGVSVTAAPSVIRELATRPDVRRIDPDLAIPAPITPRSTATTELSPAPPEPNVALVNAPALWNLGFRGQGVVVASMDTGVDGSHPDLAGRWRGGSNSWYDPYGQHPTVPTDVNGHGTATMGVMVGGDAGGTSIGMAPDARWIAVKIFNDRGAATSTAIHRGFQWLLDPDGNPDTADAADVVNDSWTLSMGGCNLDFQPDLAMLRAAGILPVFSAGNYGPATGTVFSPANNPQAFAVGATDNTDVIDPSSSRGPSACGQPIVPRAVAPGVSVRTTDLYGLYTVASGTSLAAPHVAGALALLLSAFPDLSADRQAAALEGGAMDLGPSGPDNDYGYGRLDALAAYRWLTMPDFTVSASPSTATTTPGGTATYTVSVAGVNGFTDAVTLSLAGLSAAQATWSFTPPVVSGGSGSGRLDVTTTAGLAPGSYPLTLTGTNGSTSRSAYATLVVPAPPDFTVAAAPASRTVPAGDTTTYTVTVGTLNGFTGNVALSLTGLPGSVGSSAFNPTSVAGVGSSQLTITTPATAPPGTYPLVVTGTSGSLSHTATVMLTVTARDFTLSASPSTVTVSRGQTASYTVSVGSVGGFTGSVSLSVTGLPAGASATFSTNPVGTPGSSTLRVRTTSSTPRAAFTIRVIGTAGALVHQVPVTLTVR</sequence>
<keyword evidence="7" id="KW-0732">Signal</keyword>
<dbReference type="InterPro" id="IPR036852">
    <property type="entry name" value="Peptidase_S8/S53_dom_sf"/>
</dbReference>
<feature type="signal peptide" evidence="7">
    <location>
        <begin position="1"/>
        <end position="25"/>
    </location>
</feature>
<feature type="domain" description="Peptidase S8/S53" evidence="8">
    <location>
        <begin position="168"/>
        <end position="435"/>
    </location>
</feature>
<evidence type="ECO:0000259" key="8">
    <source>
        <dbReference type="Pfam" id="PF00082"/>
    </source>
</evidence>